<feature type="transmembrane region" description="Helical" evidence="2">
    <location>
        <begin position="21"/>
        <end position="42"/>
    </location>
</feature>
<sequence length="342" mass="37521">MPAALTELEQRTSRWQKNSPLLVVPSWAASLAIHSLILLILISSLNRCDSGQTGGDEGELRSVGIYVKQSPDADQPEDADQEPQETLENQPTPLAQSQVTEVMDQKPPVDPQLPELNTKLLGAGPVQSPNLPNSPNSDPTSDLVMSPAAALAPPVMGSGKVNFFDAVDSGKRFVFVMDCSGSMAAPQGAPIRKARSELIASLSGLNHHQQFQIIFYNTTTRAMKHRGNDSDMPYASDINRTLARQFIQSVEPDGGTDHLPALKRALSFHPDVIFFLTDAKHPQLSSADLNEIRRLNAGKAKIHCIEFGEGFPVKEGNSLDKLARQNRGSYRYYNVRKFIIKR</sequence>
<dbReference type="Gene3D" id="3.40.50.410">
    <property type="entry name" value="von Willebrand factor, type A domain"/>
    <property type="match status" value="1"/>
</dbReference>
<reference evidence="4 5" key="1">
    <citation type="submission" date="2019-02" db="EMBL/GenBank/DDBJ databases">
        <title>Deep-cultivation of Planctomycetes and their phenomic and genomic characterization uncovers novel biology.</title>
        <authorList>
            <person name="Wiegand S."/>
            <person name="Jogler M."/>
            <person name="Boedeker C."/>
            <person name="Pinto D."/>
            <person name="Vollmers J."/>
            <person name="Rivas-Marin E."/>
            <person name="Kohn T."/>
            <person name="Peeters S.H."/>
            <person name="Heuer A."/>
            <person name="Rast P."/>
            <person name="Oberbeckmann S."/>
            <person name="Bunk B."/>
            <person name="Jeske O."/>
            <person name="Meyerdierks A."/>
            <person name="Storesund J.E."/>
            <person name="Kallscheuer N."/>
            <person name="Luecker S."/>
            <person name="Lage O.M."/>
            <person name="Pohl T."/>
            <person name="Merkel B.J."/>
            <person name="Hornburger P."/>
            <person name="Mueller R.-W."/>
            <person name="Bruemmer F."/>
            <person name="Labrenz M."/>
            <person name="Spormann A.M."/>
            <person name="Op den Camp H."/>
            <person name="Overmann J."/>
            <person name="Amann R."/>
            <person name="Jetten M.S.M."/>
            <person name="Mascher T."/>
            <person name="Medema M.H."/>
            <person name="Devos D.P."/>
            <person name="Kaster A.-K."/>
            <person name="Ovreas L."/>
            <person name="Rohde M."/>
            <person name="Galperin M.Y."/>
            <person name="Jogler C."/>
        </authorList>
    </citation>
    <scope>NUCLEOTIDE SEQUENCE [LARGE SCALE GENOMIC DNA]</scope>
    <source>
        <strain evidence="4 5">V6</strain>
    </source>
</reference>
<evidence type="ECO:0000256" key="1">
    <source>
        <dbReference type="SAM" id="MobiDB-lite"/>
    </source>
</evidence>
<evidence type="ECO:0000259" key="3">
    <source>
        <dbReference type="Pfam" id="PF13768"/>
    </source>
</evidence>
<proteinExistence type="predicted"/>
<dbReference type="Proteomes" id="UP000320722">
    <property type="component" value="Chromosome"/>
</dbReference>
<keyword evidence="2" id="KW-1133">Transmembrane helix</keyword>
<gene>
    <name evidence="4" type="ORF">V6x_40820</name>
</gene>
<dbReference type="PANTHER" id="PTHR45737">
    <property type="entry name" value="VON WILLEBRAND FACTOR A DOMAIN-CONTAINING PROTEIN 5A"/>
    <property type="match status" value="1"/>
</dbReference>
<dbReference type="InterPro" id="IPR036465">
    <property type="entry name" value="vWFA_dom_sf"/>
</dbReference>
<evidence type="ECO:0000313" key="4">
    <source>
        <dbReference type="EMBL" id="QDU04355.1"/>
    </source>
</evidence>
<name>A0A517WGG9_9PLAN</name>
<feature type="region of interest" description="Disordered" evidence="1">
    <location>
        <begin position="70"/>
        <end position="143"/>
    </location>
</feature>
<dbReference type="EMBL" id="CP036347">
    <property type="protein sequence ID" value="QDU04355.1"/>
    <property type="molecule type" value="Genomic_DNA"/>
</dbReference>
<evidence type="ECO:0000256" key="2">
    <source>
        <dbReference type="SAM" id="Phobius"/>
    </source>
</evidence>
<keyword evidence="2" id="KW-0472">Membrane</keyword>
<dbReference type="InterPro" id="IPR002035">
    <property type="entry name" value="VWF_A"/>
</dbReference>
<dbReference type="AlphaFoldDB" id="A0A517WGG9"/>
<dbReference type="SUPFAM" id="SSF53300">
    <property type="entry name" value="vWA-like"/>
    <property type="match status" value="1"/>
</dbReference>
<dbReference type="Pfam" id="PF13768">
    <property type="entry name" value="VWA_3"/>
    <property type="match status" value="1"/>
</dbReference>
<protein>
    <recommendedName>
        <fullName evidence="3">VWFA domain-containing protein</fullName>
    </recommendedName>
</protein>
<evidence type="ECO:0000313" key="5">
    <source>
        <dbReference type="Proteomes" id="UP000320722"/>
    </source>
</evidence>
<feature type="domain" description="VWFA" evidence="3">
    <location>
        <begin position="173"/>
        <end position="331"/>
    </location>
</feature>
<organism evidence="4 5">
    <name type="scientific">Gimesia chilikensis</name>
    <dbReference type="NCBI Taxonomy" id="2605989"/>
    <lineage>
        <taxon>Bacteria</taxon>
        <taxon>Pseudomonadati</taxon>
        <taxon>Planctomycetota</taxon>
        <taxon>Planctomycetia</taxon>
        <taxon>Planctomycetales</taxon>
        <taxon>Planctomycetaceae</taxon>
        <taxon>Gimesia</taxon>
    </lineage>
</organism>
<dbReference type="RefSeq" id="WP_145042138.1">
    <property type="nucleotide sequence ID" value="NZ_CP036347.1"/>
</dbReference>
<dbReference type="PANTHER" id="PTHR45737:SF6">
    <property type="entry name" value="VON WILLEBRAND FACTOR A DOMAIN-CONTAINING PROTEIN 5A"/>
    <property type="match status" value="1"/>
</dbReference>
<feature type="compositionally biased region" description="Polar residues" evidence="1">
    <location>
        <begin position="86"/>
        <end position="100"/>
    </location>
</feature>
<keyword evidence="2" id="KW-0812">Transmembrane</keyword>
<feature type="compositionally biased region" description="Acidic residues" evidence="1">
    <location>
        <begin position="74"/>
        <end position="85"/>
    </location>
</feature>
<feature type="compositionally biased region" description="Low complexity" evidence="1">
    <location>
        <begin position="128"/>
        <end position="143"/>
    </location>
</feature>
<accession>A0A517WGG9</accession>